<gene>
    <name evidence="4" type="ORF">IAA66_10255</name>
</gene>
<accession>A0A9D0YXA5</accession>
<feature type="coiled-coil region" evidence="3">
    <location>
        <begin position="313"/>
        <end position="365"/>
    </location>
</feature>
<comment type="caution">
    <text evidence="4">The sequence shown here is derived from an EMBL/GenBank/DDBJ whole genome shotgun (WGS) entry which is preliminary data.</text>
</comment>
<name>A0A9D0YXA5_9FIRM</name>
<dbReference type="EMBL" id="DVFI01000141">
    <property type="protein sequence ID" value="HIQ63941.1"/>
    <property type="molecule type" value="Genomic_DNA"/>
</dbReference>
<evidence type="ECO:0000313" key="4">
    <source>
        <dbReference type="EMBL" id="HIQ63941.1"/>
    </source>
</evidence>
<protein>
    <submittedName>
        <fullName evidence="4">Toxic anion resistance protein</fullName>
    </submittedName>
</protein>
<dbReference type="Pfam" id="PF05816">
    <property type="entry name" value="TelA"/>
    <property type="match status" value="1"/>
</dbReference>
<reference evidence="4" key="1">
    <citation type="submission" date="2020-10" db="EMBL/GenBank/DDBJ databases">
        <authorList>
            <person name="Gilroy R."/>
        </authorList>
    </citation>
    <scope>NUCLEOTIDE SEQUENCE</scope>
    <source>
        <strain evidence="4">ChiHile30-977</strain>
    </source>
</reference>
<dbReference type="PANTHER" id="PTHR38432">
    <property type="entry name" value="TELA-LIKE PROTEIN SAOUHSC_01408"/>
    <property type="match status" value="1"/>
</dbReference>
<evidence type="ECO:0000256" key="1">
    <source>
        <dbReference type="ARBA" id="ARBA00005541"/>
    </source>
</evidence>
<proteinExistence type="inferred from homology"/>
<dbReference type="InterPro" id="IPR008863">
    <property type="entry name" value="Toxic_anion-R_TelA"/>
</dbReference>
<reference evidence="4" key="2">
    <citation type="journal article" date="2021" name="PeerJ">
        <title>Extensive microbial diversity within the chicken gut microbiome revealed by metagenomics and culture.</title>
        <authorList>
            <person name="Gilroy R."/>
            <person name="Ravi A."/>
            <person name="Getino M."/>
            <person name="Pursley I."/>
            <person name="Horton D.L."/>
            <person name="Alikhan N.F."/>
            <person name="Baker D."/>
            <person name="Gharbi K."/>
            <person name="Hall N."/>
            <person name="Watson M."/>
            <person name="Adriaenssens E.M."/>
            <person name="Foster-Nyarko E."/>
            <person name="Jarju S."/>
            <person name="Secka A."/>
            <person name="Antonio M."/>
            <person name="Oren A."/>
            <person name="Chaudhuri R.R."/>
            <person name="La Ragione R."/>
            <person name="Hildebrand F."/>
            <person name="Pallen M.J."/>
        </authorList>
    </citation>
    <scope>NUCLEOTIDE SEQUENCE</scope>
    <source>
        <strain evidence="4">ChiHile30-977</strain>
    </source>
</reference>
<organism evidence="4 5">
    <name type="scientific">Candidatus Avichristensenella intestinipullorum</name>
    <dbReference type="NCBI Taxonomy" id="2840693"/>
    <lineage>
        <taxon>Bacteria</taxon>
        <taxon>Bacillati</taxon>
        <taxon>Bacillota</taxon>
        <taxon>Clostridia</taxon>
        <taxon>Candidatus Avichristensenella</taxon>
    </lineage>
</organism>
<dbReference type="PIRSF" id="PIRSF026508">
    <property type="entry name" value="TelA"/>
    <property type="match status" value="1"/>
</dbReference>
<comment type="similarity">
    <text evidence="1 2">Belongs to the TelA family.</text>
</comment>
<dbReference type="Proteomes" id="UP000886819">
    <property type="component" value="Unassembled WGS sequence"/>
</dbReference>
<dbReference type="AlphaFoldDB" id="A0A9D0YXA5"/>
<evidence type="ECO:0000313" key="5">
    <source>
        <dbReference type="Proteomes" id="UP000886819"/>
    </source>
</evidence>
<keyword evidence="3" id="KW-0175">Coiled coil</keyword>
<evidence type="ECO:0000256" key="3">
    <source>
        <dbReference type="SAM" id="Coils"/>
    </source>
</evidence>
<evidence type="ECO:0000256" key="2">
    <source>
        <dbReference type="PIRNR" id="PIRNR026508"/>
    </source>
</evidence>
<sequence>MSEKSTVDVLNVRPPQDITLSDLPEQDQQAVRDYAKTIDISNAAEVLQYGAAAQEKLTVFADTALANARNKDTGAVGETLGDLVTQLNGFTADGGKPKGLLGFFRRGASQLATLKARYDKVSVSVEQVSATLEDHRVGLLKDIAMLDRLYDENVAYYRQLCFYIVAGKEKIQAMREGELVQLNEKAASTGDPADAQVASDMAAAIDRFEKKIHDLELTRQISIQMAPQIRLLQNNDSLMADKIHSALVNTLPLWKSQMVLALGLENSRAAIEAQRAVTDATNRMLLQNAETLKQGTVETARAAERGVVDIETLAQTNQRLIESLTEVETIQREGRAQRAQAETRLREMEDQLKQKLLEMRDRERAVPTQQA</sequence>
<dbReference type="PANTHER" id="PTHR38432:SF1">
    <property type="entry name" value="TELA-LIKE PROTEIN SAOUHSC_01408"/>
    <property type="match status" value="1"/>
</dbReference>